<dbReference type="InterPro" id="IPR012338">
    <property type="entry name" value="Beta-lactam/transpept-like"/>
</dbReference>
<name>A0A6N3HW33_CLOSY</name>
<feature type="signal peptide" evidence="12">
    <location>
        <begin position="1"/>
        <end position="25"/>
    </location>
</feature>
<feature type="compositionally biased region" description="Basic and acidic residues" evidence="10">
    <location>
        <begin position="402"/>
        <end position="411"/>
    </location>
</feature>
<dbReference type="GO" id="GO:0071555">
    <property type="term" value="P:cell wall organization"/>
    <property type="evidence" value="ECO:0007669"/>
    <property type="project" value="UniProtKB-KW"/>
</dbReference>
<sequence length="532" mass="57453">MKRKIISMLLSLLLMAWLCPSTVLASADWPDNVSIESDAGIIMDANSGAVIYGKNIHATYAPASITKVLTALIVLERCSMDETVTFSQNAVYNVESNSSSAGYDTGDTASVKDCLYALLLKSANEAANALAEHISGTTEEFAVLMNEKAAELGCQDSHFSNPSGLNDENHYVSAYDMALITKAAFENADFSKIVATTYYELPPNKKNPEGQGISPGNKMIKKNWPDQYRPDVIGGKTGYTSIALNTLVIGAQQGETKFVTVILHSSGTQYSDTKALLNFGFNNFKAVRIADYDKTFSTIGDDLKISGLPTSEKQVLTIDPDSKIILPVTADFSETTVSLDYTLPAGAPSGAIACVNYLLGERTVGHAYLTLKDAVSDAGLALPQALLEVQPSALAPAAENPDISHPEDKEPAPGPSARNADGAAQPPESEPSKQDGNKFSISLKIPSLFWKILAVVVVAGGSGTFAVLVFKRRRAQEEAALLERRRRRAERLKETGISEADFDLMMQQKRISSPERERKAPAGKGRKRKERY</sequence>
<dbReference type="AlphaFoldDB" id="A0A6N3HW33"/>
<organism evidence="14">
    <name type="scientific">Clostridium symbiosum</name>
    <name type="common">Bacteroides symbiosus</name>
    <dbReference type="NCBI Taxonomy" id="1512"/>
    <lineage>
        <taxon>Bacteria</taxon>
        <taxon>Bacillati</taxon>
        <taxon>Bacillota</taxon>
        <taxon>Clostridia</taxon>
        <taxon>Lachnospirales</taxon>
        <taxon>Lachnospiraceae</taxon>
        <taxon>Otoolea</taxon>
    </lineage>
</organism>
<keyword evidence="5" id="KW-0573">Peptidoglycan synthesis</keyword>
<dbReference type="PANTHER" id="PTHR21581:SF33">
    <property type="entry name" value="D-ALANYL-D-ALANINE CARBOXYPEPTIDASE DACB"/>
    <property type="match status" value="1"/>
</dbReference>
<evidence type="ECO:0000259" key="13">
    <source>
        <dbReference type="Pfam" id="PF00768"/>
    </source>
</evidence>
<dbReference type="GO" id="GO:0006508">
    <property type="term" value="P:proteolysis"/>
    <property type="evidence" value="ECO:0007669"/>
    <property type="project" value="InterPro"/>
</dbReference>
<feature type="transmembrane region" description="Helical" evidence="11">
    <location>
        <begin position="448"/>
        <end position="470"/>
    </location>
</feature>
<evidence type="ECO:0000313" key="14">
    <source>
        <dbReference type="EMBL" id="VYU81145.1"/>
    </source>
</evidence>
<accession>A0A6N3HW33</accession>
<keyword evidence="14" id="KW-0121">Carboxypeptidase</keyword>
<evidence type="ECO:0000256" key="6">
    <source>
        <dbReference type="ARBA" id="ARBA00023316"/>
    </source>
</evidence>
<evidence type="ECO:0000256" key="8">
    <source>
        <dbReference type="PIRSR" id="PIRSR618044-2"/>
    </source>
</evidence>
<evidence type="ECO:0000256" key="4">
    <source>
        <dbReference type="ARBA" id="ARBA00022960"/>
    </source>
</evidence>
<reference evidence="14" key="1">
    <citation type="submission" date="2019-11" db="EMBL/GenBank/DDBJ databases">
        <authorList>
            <person name="Feng L."/>
        </authorList>
    </citation>
    <scope>NUCLEOTIDE SEQUENCE</scope>
    <source>
        <strain evidence="14">CsymbiosumLFYP84</strain>
    </source>
</reference>
<keyword evidence="2 12" id="KW-0732">Signal</keyword>
<dbReference type="InterPro" id="IPR018044">
    <property type="entry name" value="Peptidase_S11"/>
</dbReference>
<evidence type="ECO:0000256" key="12">
    <source>
        <dbReference type="SAM" id="SignalP"/>
    </source>
</evidence>
<comment type="similarity">
    <text evidence="1 9">Belongs to the peptidase S11 family.</text>
</comment>
<keyword evidence="11" id="KW-0472">Membrane</keyword>
<feature type="active site" description="Acyl-ester intermediate" evidence="7">
    <location>
        <position position="64"/>
    </location>
</feature>
<protein>
    <submittedName>
        <fullName evidence="14">D-alanyl-D-alanine carboxypeptidase DacB</fullName>
        <ecNumber evidence="14">3.4.16.4</ecNumber>
    </submittedName>
</protein>
<feature type="region of interest" description="Disordered" evidence="10">
    <location>
        <begin position="395"/>
        <end position="437"/>
    </location>
</feature>
<dbReference type="GO" id="GO:0009002">
    <property type="term" value="F:serine-type D-Ala-D-Ala carboxypeptidase activity"/>
    <property type="evidence" value="ECO:0007669"/>
    <property type="project" value="UniProtKB-EC"/>
</dbReference>
<keyword evidence="11" id="KW-0812">Transmembrane</keyword>
<evidence type="ECO:0000256" key="7">
    <source>
        <dbReference type="PIRSR" id="PIRSR618044-1"/>
    </source>
</evidence>
<dbReference type="InterPro" id="IPR001967">
    <property type="entry name" value="Peptidase_S11_N"/>
</dbReference>
<evidence type="ECO:0000256" key="3">
    <source>
        <dbReference type="ARBA" id="ARBA00022801"/>
    </source>
</evidence>
<evidence type="ECO:0000256" key="2">
    <source>
        <dbReference type="ARBA" id="ARBA00022729"/>
    </source>
</evidence>
<dbReference type="EC" id="3.4.16.4" evidence="14"/>
<keyword evidence="11" id="KW-1133">Transmembrane helix</keyword>
<dbReference type="PANTHER" id="PTHR21581">
    <property type="entry name" value="D-ALANYL-D-ALANINE CARBOXYPEPTIDASE"/>
    <property type="match status" value="1"/>
</dbReference>
<dbReference type="PRINTS" id="PR00725">
    <property type="entry name" value="DADACBPTASE1"/>
</dbReference>
<evidence type="ECO:0000256" key="5">
    <source>
        <dbReference type="ARBA" id="ARBA00022984"/>
    </source>
</evidence>
<feature type="region of interest" description="Disordered" evidence="10">
    <location>
        <begin position="499"/>
        <end position="532"/>
    </location>
</feature>
<feature type="active site" description="Proton acceptor" evidence="7">
    <location>
        <position position="67"/>
    </location>
</feature>
<dbReference type="RefSeq" id="WP_003503836.1">
    <property type="nucleotide sequence ID" value="NZ_BAABZD010000005.1"/>
</dbReference>
<keyword evidence="14" id="KW-0645">Protease</keyword>
<keyword evidence="4" id="KW-0133">Cell shape</keyword>
<feature type="active site" evidence="7">
    <location>
        <position position="122"/>
    </location>
</feature>
<dbReference type="SUPFAM" id="SSF56601">
    <property type="entry name" value="beta-lactamase/transpeptidase-like"/>
    <property type="match status" value="1"/>
</dbReference>
<feature type="domain" description="Peptidase S11 D-alanyl-D-alanine carboxypeptidase A N-terminal" evidence="13">
    <location>
        <begin position="33"/>
        <end position="265"/>
    </location>
</feature>
<feature type="binding site" evidence="8">
    <location>
        <position position="236"/>
    </location>
    <ligand>
        <name>substrate</name>
    </ligand>
</feature>
<keyword evidence="3 14" id="KW-0378">Hydrolase</keyword>
<dbReference type="GO" id="GO:0009252">
    <property type="term" value="P:peptidoglycan biosynthetic process"/>
    <property type="evidence" value="ECO:0007669"/>
    <property type="project" value="UniProtKB-KW"/>
</dbReference>
<evidence type="ECO:0000256" key="11">
    <source>
        <dbReference type="SAM" id="Phobius"/>
    </source>
</evidence>
<dbReference type="Gene3D" id="3.40.710.10">
    <property type="entry name" value="DD-peptidase/beta-lactamase superfamily"/>
    <property type="match status" value="1"/>
</dbReference>
<gene>
    <name evidence="14" type="primary">dacB_5</name>
    <name evidence="14" type="ORF">CSLFYP84_04369</name>
</gene>
<dbReference type="GO" id="GO:0008360">
    <property type="term" value="P:regulation of cell shape"/>
    <property type="evidence" value="ECO:0007669"/>
    <property type="project" value="UniProtKB-KW"/>
</dbReference>
<feature type="chain" id="PRO_5026673191" evidence="12">
    <location>
        <begin position="26"/>
        <end position="532"/>
    </location>
</feature>
<dbReference type="EMBL" id="CACRUA010000081">
    <property type="protein sequence ID" value="VYU81145.1"/>
    <property type="molecule type" value="Genomic_DNA"/>
</dbReference>
<evidence type="ECO:0000256" key="1">
    <source>
        <dbReference type="ARBA" id="ARBA00007164"/>
    </source>
</evidence>
<proteinExistence type="inferred from homology"/>
<evidence type="ECO:0000256" key="9">
    <source>
        <dbReference type="RuleBase" id="RU004016"/>
    </source>
</evidence>
<evidence type="ECO:0000256" key="10">
    <source>
        <dbReference type="SAM" id="MobiDB-lite"/>
    </source>
</evidence>
<keyword evidence="6" id="KW-0961">Cell wall biogenesis/degradation</keyword>
<dbReference type="Pfam" id="PF00768">
    <property type="entry name" value="Peptidase_S11"/>
    <property type="match status" value="1"/>
</dbReference>